<feature type="transmembrane region" description="Helical" evidence="4">
    <location>
        <begin position="119"/>
        <end position="142"/>
    </location>
</feature>
<protein>
    <recommendedName>
        <fullName evidence="4">Altered inheritance of mitochondria protein 11</fullName>
    </recommendedName>
</protein>
<evidence type="ECO:0000256" key="5">
    <source>
        <dbReference type="SAM" id="MobiDB-lite"/>
    </source>
</evidence>
<evidence type="ECO:0000313" key="6">
    <source>
        <dbReference type="EMBL" id="TKA82288.1"/>
    </source>
</evidence>
<keyword evidence="7" id="KW-1185">Reference proteome</keyword>
<keyword evidence="1 4" id="KW-0812">Transmembrane</keyword>
<accession>A0A4U0Y1R7</accession>
<evidence type="ECO:0000256" key="1">
    <source>
        <dbReference type="ARBA" id="ARBA00022692"/>
    </source>
</evidence>
<keyword evidence="3 4" id="KW-0472">Membrane</keyword>
<dbReference type="OrthoDB" id="7786253at2759"/>
<dbReference type="EMBL" id="NAJN01000003">
    <property type="protein sequence ID" value="TKA82288.1"/>
    <property type="molecule type" value="Genomic_DNA"/>
</dbReference>
<proteinExistence type="inferred from homology"/>
<dbReference type="STRING" id="331657.A0A4U0Y1R7"/>
<evidence type="ECO:0000313" key="7">
    <source>
        <dbReference type="Proteomes" id="UP000308768"/>
    </source>
</evidence>
<sequence>MAFFLQKFMGPHLPKTEAQPAHDQTTMSGSEPLLQDQTPPAPATAVDGTPPADLSTAFTSPRSRRQLSLFLAGATFFTFSTLLTRRALLRRHALTKPNFYAPSNRPAPDVNGAIEAFEALNLATINVVSFGMMMTGGLLWSYDISSLEDLRRKVRGGLGVDGSGKSEMDAEEEMEEWLATVLARKEDKEKRRKREGIVEEERPRTNERGAPR</sequence>
<dbReference type="PANTHER" id="PTHR39136">
    <property type="entry name" value="ALTERED INHERITANCE OF MITOCHONDRIA PROTEIN 11"/>
    <property type="match status" value="1"/>
</dbReference>
<evidence type="ECO:0000256" key="4">
    <source>
        <dbReference type="RuleBase" id="RU367098"/>
    </source>
</evidence>
<dbReference type="AlphaFoldDB" id="A0A4U0Y1R7"/>
<feature type="region of interest" description="Disordered" evidence="5">
    <location>
        <begin position="9"/>
        <end position="58"/>
    </location>
</feature>
<comment type="caution">
    <text evidence="6">The sequence shown here is derived from an EMBL/GenBank/DDBJ whole genome shotgun (WGS) entry which is preliminary data.</text>
</comment>
<comment type="subcellular location">
    <subcellularLocation>
        <location evidence="4">Membrane</location>
        <topology evidence="4">Multi-pass membrane protein</topology>
    </subcellularLocation>
</comment>
<feature type="transmembrane region" description="Helical" evidence="4">
    <location>
        <begin position="67"/>
        <end position="88"/>
    </location>
</feature>
<name>A0A4U0Y1R7_9PEZI</name>
<dbReference type="PANTHER" id="PTHR39136:SF1">
    <property type="entry name" value="ALTERED INHERITANCE OF MITOCHONDRIA PROTEIN 11"/>
    <property type="match status" value="1"/>
</dbReference>
<dbReference type="GO" id="GO:0016020">
    <property type="term" value="C:membrane"/>
    <property type="evidence" value="ECO:0007669"/>
    <property type="project" value="UniProtKB-SubCell"/>
</dbReference>
<dbReference type="InterPro" id="IPR038814">
    <property type="entry name" value="AIM11"/>
</dbReference>
<reference evidence="6 7" key="1">
    <citation type="submission" date="2017-03" db="EMBL/GenBank/DDBJ databases">
        <title>Genomes of endolithic fungi from Antarctica.</title>
        <authorList>
            <person name="Coleine C."/>
            <person name="Masonjones S."/>
            <person name="Stajich J.E."/>
        </authorList>
    </citation>
    <scope>NUCLEOTIDE SEQUENCE [LARGE SCALE GENOMIC DNA]</scope>
    <source>
        <strain evidence="6 7">CCFEE 5187</strain>
    </source>
</reference>
<gene>
    <name evidence="4" type="primary">AIM11</name>
    <name evidence="6" type="ORF">B0A49_00441</name>
</gene>
<comment type="similarity">
    <text evidence="4">Belongs to the AIM11 family.</text>
</comment>
<dbReference type="GO" id="GO:0005739">
    <property type="term" value="C:mitochondrion"/>
    <property type="evidence" value="ECO:0007669"/>
    <property type="project" value="TreeGrafter"/>
</dbReference>
<dbReference type="Proteomes" id="UP000308768">
    <property type="component" value="Unassembled WGS sequence"/>
</dbReference>
<organism evidence="6 7">
    <name type="scientific">Cryomyces minteri</name>
    <dbReference type="NCBI Taxonomy" id="331657"/>
    <lineage>
        <taxon>Eukaryota</taxon>
        <taxon>Fungi</taxon>
        <taxon>Dikarya</taxon>
        <taxon>Ascomycota</taxon>
        <taxon>Pezizomycotina</taxon>
        <taxon>Dothideomycetes</taxon>
        <taxon>Dothideomycetes incertae sedis</taxon>
        <taxon>Cryomyces</taxon>
    </lineage>
</organism>
<evidence type="ECO:0000256" key="2">
    <source>
        <dbReference type="ARBA" id="ARBA00022989"/>
    </source>
</evidence>
<feature type="region of interest" description="Disordered" evidence="5">
    <location>
        <begin position="185"/>
        <end position="212"/>
    </location>
</feature>
<evidence type="ECO:0000256" key="3">
    <source>
        <dbReference type="ARBA" id="ARBA00023136"/>
    </source>
</evidence>
<keyword evidence="2 4" id="KW-1133">Transmembrane helix</keyword>